<dbReference type="Pfam" id="PF13833">
    <property type="entry name" value="EF-hand_8"/>
    <property type="match status" value="2"/>
</dbReference>
<dbReference type="Gene3D" id="1.10.238.10">
    <property type="entry name" value="EF-hand"/>
    <property type="match status" value="2"/>
</dbReference>
<organism evidence="6">
    <name type="scientific">Aceria tosichella</name>
    <name type="common">wheat curl mite</name>
    <dbReference type="NCBI Taxonomy" id="561515"/>
    <lineage>
        <taxon>Eukaryota</taxon>
        <taxon>Metazoa</taxon>
        <taxon>Ecdysozoa</taxon>
        <taxon>Arthropoda</taxon>
        <taxon>Chelicerata</taxon>
        <taxon>Arachnida</taxon>
        <taxon>Acari</taxon>
        <taxon>Acariformes</taxon>
        <taxon>Trombidiformes</taxon>
        <taxon>Prostigmata</taxon>
        <taxon>Eupodina</taxon>
        <taxon>Eriophyoidea</taxon>
        <taxon>Eriophyidae</taxon>
        <taxon>Eriophyinae</taxon>
        <taxon>Aceriini</taxon>
        <taxon>Aceria</taxon>
    </lineage>
</organism>
<keyword evidence="2" id="KW-0677">Repeat</keyword>
<feature type="compositionally biased region" description="Basic and acidic residues" evidence="4">
    <location>
        <begin position="34"/>
        <end position="43"/>
    </location>
</feature>
<feature type="compositionally biased region" description="Basic residues" evidence="4">
    <location>
        <begin position="18"/>
        <end position="33"/>
    </location>
</feature>
<dbReference type="GO" id="GO:0009791">
    <property type="term" value="P:post-embryonic development"/>
    <property type="evidence" value="ECO:0007669"/>
    <property type="project" value="UniProtKB-ARBA"/>
</dbReference>
<reference evidence="6" key="1">
    <citation type="submission" date="2018-10" db="EMBL/GenBank/DDBJ databases">
        <title>Transcriptome assembly of Aceria tosichella (Wheat curl mite) Type 2.</title>
        <authorList>
            <person name="Scully E.D."/>
            <person name="Geib S.M."/>
            <person name="Palmer N.A."/>
            <person name="Gupta A.K."/>
            <person name="Sarath G."/>
            <person name="Tatineni S."/>
        </authorList>
    </citation>
    <scope>NUCLEOTIDE SEQUENCE</scope>
    <source>
        <strain evidence="6">LincolnNE</strain>
    </source>
</reference>
<evidence type="ECO:0000259" key="5">
    <source>
        <dbReference type="PROSITE" id="PS50222"/>
    </source>
</evidence>
<keyword evidence="3" id="KW-0106">Calcium</keyword>
<evidence type="ECO:0000256" key="4">
    <source>
        <dbReference type="SAM" id="MobiDB-lite"/>
    </source>
</evidence>
<feature type="domain" description="EF-hand" evidence="5">
    <location>
        <begin position="127"/>
        <end position="162"/>
    </location>
</feature>
<gene>
    <name evidence="6" type="primary">MLR_0</name>
    <name evidence="6" type="ORF">g.11331</name>
</gene>
<dbReference type="InterPro" id="IPR050403">
    <property type="entry name" value="Myosin_RLC"/>
</dbReference>
<dbReference type="InterPro" id="IPR002048">
    <property type="entry name" value="EF_hand_dom"/>
</dbReference>
<dbReference type="EMBL" id="GGYP01003639">
    <property type="protein sequence ID" value="MDE48410.1"/>
    <property type="molecule type" value="Transcribed_RNA"/>
</dbReference>
<feature type="compositionally biased region" description="Low complexity" evidence="4">
    <location>
        <begin position="67"/>
        <end position="101"/>
    </location>
</feature>
<dbReference type="PROSITE" id="PS50222">
    <property type="entry name" value="EF_HAND_2"/>
    <property type="match status" value="1"/>
</dbReference>
<dbReference type="PANTHER" id="PTHR23049">
    <property type="entry name" value="MYOSIN REGULATORY LIGHT CHAIN 2"/>
    <property type="match status" value="1"/>
</dbReference>
<evidence type="ECO:0000256" key="1">
    <source>
        <dbReference type="ARBA" id="ARBA00022723"/>
    </source>
</evidence>
<evidence type="ECO:0000256" key="2">
    <source>
        <dbReference type="ARBA" id="ARBA00022737"/>
    </source>
</evidence>
<name>A0A6G1SER6_9ACAR</name>
<dbReference type="InterPro" id="IPR018247">
    <property type="entry name" value="EF_Hand_1_Ca_BS"/>
</dbReference>
<feature type="region of interest" description="Disordered" evidence="4">
    <location>
        <begin position="1"/>
        <end position="119"/>
    </location>
</feature>
<sequence>MSDEIENQPPAVDESGKPVKKKTSVKVVRRVKSKKSDKGERPELAPPPPTIEEQQSPTPANEKDEAPAATTGTRRATPTEPASSPAASRVSAASETSSSSRPVERRVSSKKRTQRSGSNVFAMFTQNQIHQFKEAFSFIDQDKDGIISKADIRASFDALGRLCSDKELDEMTSEAPGPINFTMFLSVFGDRIQGTDEENVVVDAFGRYDEGDGFCKEDKLRHALMTWGEKFTAQECDVILREAPVDSRGRIDIKRFANLVTRGQDEEEEA</sequence>
<dbReference type="InterPro" id="IPR011992">
    <property type="entry name" value="EF-hand-dom_pair"/>
</dbReference>
<evidence type="ECO:0000256" key="3">
    <source>
        <dbReference type="ARBA" id="ARBA00022837"/>
    </source>
</evidence>
<dbReference type="SUPFAM" id="SSF47473">
    <property type="entry name" value="EF-hand"/>
    <property type="match status" value="1"/>
</dbReference>
<dbReference type="CDD" id="cd00051">
    <property type="entry name" value="EFh"/>
    <property type="match status" value="1"/>
</dbReference>
<proteinExistence type="predicted"/>
<dbReference type="GO" id="GO:0005509">
    <property type="term" value="F:calcium ion binding"/>
    <property type="evidence" value="ECO:0007669"/>
    <property type="project" value="InterPro"/>
</dbReference>
<protein>
    <submittedName>
        <fullName evidence="6">Myosin regulatory light chain 2</fullName>
    </submittedName>
</protein>
<accession>A0A6G1SER6</accession>
<evidence type="ECO:0000313" key="6">
    <source>
        <dbReference type="EMBL" id="MDE48410.1"/>
    </source>
</evidence>
<dbReference type="PROSITE" id="PS00018">
    <property type="entry name" value="EF_HAND_1"/>
    <property type="match status" value="1"/>
</dbReference>
<dbReference type="FunFam" id="1.10.238.10:FF:000007">
    <property type="entry name" value="Putative myosin regulatory light chain sqh"/>
    <property type="match status" value="1"/>
</dbReference>
<keyword evidence="1" id="KW-0479">Metal-binding</keyword>
<dbReference type="AlphaFoldDB" id="A0A6G1SER6"/>